<reference evidence="1" key="1">
    <citation type="submission" date="2014-11" db="EMBL/GenBank/DDBJ databases">
        <authorList>
            <person name="Amaro Gonzalez C."/>
        </authorList>
    </citation>
    <scope>NUCLEOTIDE SEQUENCE</scope>
</reference>
<protein>
    <submittedName>
        <fullName evidence="1">Uncharacterized protein</fullName>
    </submittedName>
</protein>
<dbReference type="AlphaFoldDB" id="A0A0E9TTL0"/>
<name>A0A0E9TTL0_ANGAN</name>
<evidence type="ECO:0000313" key="1">
    <source>
        <dbReference type="EMBL" id="JAH56230.1"/>
    </source>
</evidence>
<accession>A0A0E9TTL0</accession>
<proteinExistence type="predicted"/>
<organism evidence="1">
    <name type="scientific">Anguilla anguilla</name>
    <name type="common">European freshwater eel</name>
    <name type="synonym">Muraena anguilla</name>
    <dbReference type="NCBI Taxonomy" id="7936"/>
    <lineage>
        <taxon>Eukaryota</taxon>
        <taxon>Metazoa</taxon>
        <taxon>Chordata</taxon>
        <taxon>Craniata</taxon>
        <taxon>Vertebrata</taxon>
        <taxon>Euteleostomi</taxon>
        <taxon>Actinopterygii</taxon>
        <taxon>Neopterygii</taxon>
        <taxon>Teleostei</taxon>
        <taxon>Anguilliformes</taxon>
        <taxon>Anguillidae</taxon>
        <taxon>Anguilla</taxon>
    </lineage>
</organism>
<reference evidence="1" key="2">
    <citation type="journal article" date="2015" name="Fish Shellfish Immunol.">
        <title>Early steps in the European eel (Anguilla anguilla)-Vibrio vulnificus interaction in the gills: Role of the RtxA13 toxin.</title>
        <authorList>
            <person name="Callol A."/>
            <person name="Pajuelo D."/>
            <person name="Ebbesson L."/>
            <person name="Teles M."/>
            <person name="MacKenzie S."/>
            <person name="Amaro C."/>
        </authorList>
    </citation>
    <scope>NUCLEOTIDE SEQUENCE</scope>
</reference>
<sequence>MRLTLGRLWCVTALWFLPNWCVYPIVVHCLWVLSASLCECQQVLRGGNW</sequence>
<dbReference type="EMBL" id="GBXM01052347">
    <property type="protein sequence ID" value="JAH56230.1"/>
    <property type="molecule type" value="Transcribed_RNA"/>
</dbReference>